<comment type="caution">
    <text evidence="2">The sequence shown here is derived from an EMBL/GenBank/DDBJ whole genome shotgun (WGS) entry which is preliminary data.</text>
</comment>
<dbReference type="AlphaFoldDB" id="A0A9J6B6P7"/>
<reference evidence="2 3" key="1">
    <citation type="submission" date="2020-09" db="EMBL/GenBank/DDBJ databases">
        <title>De no assembly of potato wild relative species, Solanum commersonii.</title>
        <authorList>
            <person name="Cho K."/>
        </authorList>
    </citation>
    <scope>NUCLEOTIDE SEQUENCE [LARGE SCALE GENOMIC DNA]</scope>
    <source>
        <strain evidence="2">LZ3.2</strain>
        <tissue evidence="2">Leaf</tissue>
    </source>
</reference>
<evidence type="ECO:0000313" key="3">
    <source>
        <dbReference type="Proteomes" id="UP000824120"/>
    </source>
</evidence>
<dbReference type="Proteomes" id="UP000824120">
    <property type="component" value="Chromosome 1"/>
</dbReference>
<gene>
    <name evidence="2" type="ORF">H5410_003991</name>
</gene>
<dbReference type="OrthoDB" id="1002340at2759"/>
<name>A0A9J6B6P7_SOLCO</name>
<organism evidence="2 3">
    <name type="scientific">Solanum commersonii</name>
    <name type="common">Commerson's wild potato</name>
    <name type="synonym">Commerson's nightshade</name>
    <dbReference type="NCBI Taxonomy" id="4109"/>
    <lineage>
        <taxon>Eukaryota</taxon>
        <taxon>Viridiplantae</taxon>
        <taxon>Streptophyta</taxon>
        <taxon>Embryophyta</taxon>
        <taxon>Tracheophyta</taxon>
        <taxon>Spermatophyta</taxon>
        <taxon>Magnoliopsida</taxon>
        <taxon>eudicotyledons</taxon>
        <taxon>Gunneridae</taxon>
        <taxon>Pentapetalae</taxon>
        <taxon>asterids</taxon>
        <taxon>lamiids</taxon>
        <taxon>Solanales</taxon>
        <taxon>Solanaceae</taxon>
        <taxon>Solanoideae</taxon>
        <taxon>Solaneae</taxon>
        <taxon>Solanum</taxon>
    </lineage>
</organism>
<keyword evidence="3" id="KW-1185">Reference proteome</keyword>
<feature type="region of interest" description="Disordered" evidence="1">
    <location>
        <begin position="1"/>
        <end position="24"/>
    </location>
</feature>
<accession>A0A9J6B6P7</accession>
<dbReference type="EMBL" id="JACXVP010000001">
    <property type="protein sequence ID" value="KAG5632274.1"/>
    <property type="molecule type" value="Genomic_DNA"/>
</dbReference>
<sequence>MVSTTGSQPPAEIGRLVIPSGPSNDDALGLKKPYKKPLPLKPISYLHGEPQVIWDVEEVNQIIVNENLEYAMIGKFSYGWRIYKILEVNT</sequence>
<protein>
    <submittedName>
        <fullName evidence="2">Uncharacterized protein</fullName>
    </submittedName>
</protein>
<evidence type="ECO:0000313" key="2">
    <source>
        <dbReference type="EMBL" id="KAG5632274.1"/>
    </source>
</evidence>
<proteinExistence type="predicted"/>
<evidence type="ECO:0000256" key="1">
    <source>
        <dbReference type="SAM" id="MobiDB-lite"/>
    </source>
</evidence>